<comment type="similarity">
    <text evidence="1">Belongs to the WXG100 family.</text>
</comment>
<dbReference type="NCBIfam" id="TIGR03930">
    <property type="entry name" value="WXG100_ESAT6"/>
    <property type="match status" value="1"/>
</dbReference>
<gene>
    <name evidence="2" type="ORF">HCN56_13320</name>
</gene>
<dbReference type="Proteomes" id="UP000578686">
    <property type="component" value="Unassembled WGS sequence"/>
</dbReference>
<dbReference type="EMBL" id="JAAVJD010000091">
    <property type="protein sequence ID" value="NJQ06537.1"/>
    <property type="molecule type" value="Genomic_DNA"/>
</dbReference>
<dbReference type="Gene3D" id="1.10.287.1060">
    <property type="entry name" value="ESAT-6-like"/>
    <property type="match status" value="1"/>
</dbReference>
<dbReference type="RefSeq" id="WP_167970713.1">
    <property type="nucleotide sequence ID" value="NZ_JAAVJD010000091.1"/>
</dbReference>
<evidence type="ECO:0000256" key="1">
    <source>
        <dbReference type="RuleBase" id="RU362001"/>
    </source>
</evidence>
<name>A0A7X6D1Q2_9ACTN</name>
<dbReference type="InterPro" id="IPR010310">
    <property type="entry name" value="T7SS_ESAT-6-like"/>
</dbReference>
<organism evidence="2 3">
    <name type="scientific">Streptomyces lonarensis</name>
    <dbReference type="NCBI Taxonomy" id="700599"/>
    <lineage>
        <taxon>Bacteria</taxon>
        <taxon>Bacillati</taxon>
        <taxon>Actinomycetota</taxon>
        <taxon>Actinomycetes</taxon>
        <taxon>Kitasatosporales</taxon>
        <taxon>Streptomycetaceae</taxon>
        <taxon>Streptomyces</taxon>
    </lineage>
</organism>
<accession>A0A7X6D1Q2</accession>
<dbReference type="AlphaFoldDB" id="A0A7X6D1Q2"/>
<dbReference type="InterPro" id="IPR036689">
    <property type="entry name" value="ESAT-6-like_sf"/>
</dbReference>
<evidence type="ECO:0000313" key="2">
    <source>
        <dbReference type="EMBL" id="NJQ06537.1"/>
    </source>
</evidence>
<reference evidence="2 3" key="1">
    <citation type="submission" date="2020-03" db="EMBL/GenBank/DDBJ databases">
        <title>Draft genome of Streptomyces sp. ventii, isolated from the Axial Seamount in the Pacific Ocean, and resequencing of the two type strains Streptomyces lonarensis strain NCL 716 and Streptomyces bohaiensis strain 11A07.</title>
        <authorList>
            <person name="Loughran R.M."/>
            <person name="Pfannmuller K.M."/>
            <person name="Wasson B.J."/>
            <person name="Deadmond M.C."/>
            <person name="Paddock B.E."/>
            <person name="Koyack M.J."/>
            <person name="Gallegos D.A."/>
            <person name="Mitchell E.A."/>
            <person name="Ushijima B."/>
            <person name="Saw J.H."/>
            <person name="Mcphail K.L."/>
            <person name="Videau P."/>
        </authorList>
    </citation>
    <scope>NUCLEOTIDE SEQUENCE [LARGE SCALE GENOMIC DNA]</scope>
    <source>
        <strain evidence="2 3">NCL716</strain>
    </source>
</reference>
<protein>
    <recommendedName>
        <fullName evidence="1">ESAT-6-like protein</fullName>
    </recommendedName>
</protein>
<dbReference type="SUPFAM" id="SSF140453">
    <property type="entry name" value="EsxAB dimer-like"/>
    <property type="match status" value="1"/>
</dbReference>
<keyword evidence="3" id="KW-1185">Reference proteome</keyword>
<comment type="caution">
    <text evidence="2">The sequence shown here is derived from an EMBL/GenBank/DDBJ whole genome shotgun (WGS) entry which is preliminary data.</text>
</comment>
<proteinExistence type="inferred from homology"/>
<evidence type="ECO:0000313" key="3">
    <source>
        <dbReference type="Proteomes" id="UP000578686"/>
    </source>
</evidence>
<sequence>MSQFDDGNIYMDYRGVDNVVEDLHAQTRAIRQMLDQMDQELQPLRNSWVGDASEQYAIKQAAWNNAMTEMDRLLTQDAALLQNLGQGYRRREAGLGQTWSEVKIGR</sequence>
<dbReference type="Pfam" id="PF06013">
    <property type="entry name" value="WXG100"/>
    <property type="match status" value="1"/>
</dbReference>